<keyword evidence="1" id="KW-0805">Transcription regulation</keyword>
<evidence type="ECO:0000313" key="5">
    <source>
        <dbReference type="EMBL" id="CDD55963.1"/>
    </source>
</evidence>
<dbReference type="Proteomes" id="UP000018141">
    <property type="component" value="Unassembled WGS sequence"/>
</dbReference>
<feature type="domain" description="HTH marR-type" evidence="4">
    <location>
        <begin position="1"/>
        <end position="133"/>
    </location>
</feature>
<dbReference type="GO" id="GO:0003700">
    <property type="term" value="F:DNA-binding transcription factor activity"/>
    <property type="evidence" value="ECO:0007669"/>
    <property type="project" value="InterPro"/>
</dbReference>
<dbReference type="InterPro" id="IPR036388">
    <property type="entry name" value="WH-like_DNA-bd_sf"/>
</dbReference>
<evidence type="ECO:0000256" key="3">
    <source>
        <dbReference type="ARBA" id="ARBA00023163"/>
    </source>
</evidence>
<organism evidence="5 6">
    <name type="scientific">Bacteroides pectinophilus CAG:437</name>
    <dbReference type="NCBI Taxonomy" id="1263051"/>
    <lineage>
        <taxon>Bacteria</taxon>
        <taxon>Bacillati</taxon>
        <taxon>Bacillota</taxon>
        <taxon>Clostridia</taxon>
        <taxon>Eubacteriales</taxon>
    </lineage>
</organism>
<dbReference type="InterPro" id="IPR011991">
    <property type="entry name" value="ArsR-like_HTH"/>
</dbReference>
<protein>
    <recommendedName>
        <fullName evidence="4">HTH marR-type domain-containing protein</fullName>
    </recommendedName>
</protein>
<name>R7A581_9FIRM</name>
<dbReference type="InterPro" id="IPR036390">
    <property type="entry name" value="WH_DNA-bd_sf"/>
</dbReference>
<dbReference type="EMBL" id="CBHH010000022">
    <property type="protein sequence ID" value="CDD55963.1"/>
    <property type="molecule type" value="Genomic_DNA"/>
</dbReference>
<dbReference type="PROSITE" id="PS50995">
    <property type="entry name" value="HTH_MARR_2"/>
    <property type="match status" value="1"/>
</dbReference>
<evidence type="ECO:0000313" key="6">
    <source>
        <dbReference type="Proteomes" id="UP000018141"/>
    </source>
</evidence>
<keyword evidence="3" id="KW-0804">Transcription</keyword>
<dbReference type="SUPFAM" id="SSF46785">
    <property type="entry name" value="Winged helix' DNA-binding domain"/>
    <property type="match status" value="1"/>
</dbReference>
<dbReference type="Pfam" id="PF12802">
    <property type="entry name" value="MarR_2"/>
    <property type="match status" value="1"/>
</dbReference>
<comment type="caution">
    <text evidence="5">The sequence shown here is derived from an EMBL/GenBank/DDBJ whole genome shotgun (WGS) entry which is preliminary data.</text>
</comment>
<proteinExistence type="predicted"/>
<dbReference type="CDD" id="cd00090">
    <property type="entry name" value="HTH_ARSR"/>
    <property type="match status" value="1"/>
</dbReference>
<keyword evidence="2" id="KW-0238">DNA-binding</keyword>
<dbReference type="GO" id="GO:0003677">
    <property type="term" value="F:DNA binding"/>
    <property type="evidence" value="ECO:0007669"/>
    <property type="project" value="UniProtKB-KW"/>
</dbReference>
<dbReference type="SMART" id="SM00347">
    <property type="entry name" value="HTH_MARR"/>
    <property type="match status" value="1"/>
</dbReference>
<evidence type="ECO:0000259" key="4">
    <source>
        <dbReference type="PROSITE" id="PS50995"/>
    </source>
</evidence>
<reference evidence="5" key="1">
    <citation type="submission" date="2012-11" db="EMBL/GenBank/DDBJ databases">
        <title>Dependencies among metagenomic species, viruses, plasmids and units of genetic variation.</title>
        <authorList>
            <person name="Nielsen H.B."/>
            <person name="Almeida M."/>
            <person name="Juncker A.S."/>
            <person name="Rasmussen S."/>
            <person name="Li J."/>
            <person name="Sunagawa S."/>
            <person name="Plichta D."/>
            <person name="Gautier L."/>
            <person name="Le Chatelier E."/>
            <person name="Peletier E."/>
            <person name="Bonde I."/>
            <person name="Nielsen T."/>
            <person name="Manichanh C."/>
            <person name="Arumugam M."/>
            <person name="Batto J."/>
            <person name="Santos M.B.Q.D."/>
            <person name="Blom N."/>
            <person name="Borruel N."/>
            <person name="Burgdorf K.S."/>
            <person name="Boumezbeur F."/>
            <person name="Casellas F."/>
            <person name="Dore J."/>
            <person name="Guarner F."/>
            <person name="Hansen T."/>
            <person name="Hildebrand F."/>
            <person name="Kaas R.S."/>
            <person name="Kennedy S."/>
            <person name="Kristiansen K."/>
            <person name="Kultima J.R."/>
            <person name="Leonard P."/>
            <person name="Levenez F."/>
            <person name="Lund O."/>
            <person name="Moumen B."/>
            <person name="Le Paslier D."/>
            <person name="Pons N."/>
            <person name="Pedersen O."/>
            <person name="Prifti E."/>
            <person name="Qin J."/>
            <person name="Raes J."/>
            <person name="Tap J."/>
            <person name="Tims S."/>
            <person name="Ussery D.W."/>
            <person name="Yamada T."/>
            <person name="MetaHit consortium"/>
            <person name="Renault P."/>
            <person name="Sicheritz-Ponten T."/>
            <person name="Bork P."/>
            <person name="Wang J."/>
            <person name="Brunak S."/>
            <person name="Ehrlich S.D."/>
        </authorList>
    </citation>
    <scope>NUCLEOTIDE SEQUENCE [LARGE SCALE GENOMIC DNA]</scope>
</reference>
<sequence>MYFWDKHKTITSYYELLSGEVCDRYGLTQMEYDILMFLHNNPQHNTAAEIVKIRKSTKSHVSTSLKKLENKGLVERIQSEDNKKHIEIVLLDKAELIVEAGINAQKRFAQNVLRGLTEEEKHMCIKVFDKICNNAEEYLREYRDNADER</sequence>
<gene>
    <name evidence="5" type="ORF">BN656_00659</name>
</gene>
<dbReference type="PANTHER" id="PTHR42756">
    <property type="entry name" value="TRANSCRIPTIONAL REGULATOR, MARR"/>
    <property type="match status" value="1"/>
</dbReference>
<dbReference type="PRINTS" id="PR00598">
    <property type="entry name" value="HTHMARR"/>
</dbReference>
<dbReference type="PANTHER" id="PTHR42756:SF1">
    <property type="entry name" value="TRANSCRIPTIONAL REPRESSOR OF EMRAB OPERON"/>
    <property type="match status" value="1"/>
</dbReference>
<dbReference type="InterPro" id="IPR000835">
    <property type="entry name" value="HTH_MarR-typ"/>
</dbReference>
<accession>R7A581</accession>
<dbReference type="AlphaFoldDB" id="R7A581"/>
<evidence type="ECO:0000256" key="1">
    <source>
        <dbReference type="ARBA" id="ARBA00023015"/>
    </source>
</evidence>
<evidence type="ECO:0000256" key="2">
    <source>
        <dbReference type="ARBA" id="ARBA00023125"/>
    </source>
</evidence>
<dbReference type="Gene3D" id="1.10.10.10">
    <property type="entry name" value="Winged helix-like DNA-binding domain superfamily/Winged helix DNA-binding domain"/>
    <property type="match status" value="1"/>
</dbReference>